<dbReference type="Proteomes" id="UP001195483">
    <property type="component" value="Unassembled WGS sequence"/>
</dbReference>
<feature type="non-terminal residue" evidence="1">
    <location>
        <position position="59"/>
    </location>
</feature>
<dbReference type="EMBL" id="JAEAOA010002176">
    <property type="protein sequence ID" value="KAK3599764.1"/>
    <property type="molecule type" value="Genomic_DNA"/>
</dbReference>
<keyword evidence="2" id="KW-1185">Reference proteome</keyword>
<reference evidence="1" key="2">
    <citation type="journal article" date="2021" name="Genome Biol. Evol.">
        <title>Developing a high-quality reference genome for a parasitic bivalve with doubly uniparental inheritance (Bivalvia: Unionida).</title>
        <authorList>
            <person name="Smith C.H."/>
        </authorList>
    </citation>
    <scope>NUCLEOTIDE SEQUENCE</scope>
    <source>
        <strain evidence="1">CHS0354</strain>
        <tissue evidence="1">Mantle</tissue>
    </source>
</reference>
<reference evidence="1" key="1">
    <citation type="journal article" date="2021" name="Genome Biol. Evol.">
        <title>A High-Quality Reference Genome for a Parasitic Bivalve with Doubly Uniparental Inheritance (Bivalvia: Unionida).</title>
        <authorList>
            <person name="Smith C.H."/>
        </authorList>
    </citation>
    <scope>NUCLEOTIDE SEQUENCE</scope>
    <source>
        <strain evidence="1">CHS0354</strain>
    </source>
</reference>
<protein>
    <submittedName>
        <fullName evidence="1">Uncharacterized protein</fullName>
    </submittedName>
</protein>
<sequence>MAVYHNPRIFELLRSKWKAVSYNPRYFRTTLVKLDGSFPQPTLFSNYSGRNGRQFLIKQ</sequence>
<evidence type="ECO:0000313" key="2">
    <source>
        <dbReference type="Proteomes" id="UP001195483"/>
    </source>
</evidence>
<evidence type="ECO:0000313" key="1">
    <source>
        <dbReference type="EMBL" id="KAK3599764.1"/>
    </source>
</evidence>
<reference evidence="1" key="3">
    <citation type="submission" date="2023-05" db="EMBL/GenBank/DDBJ databases">
        <authorList>
            <person name="Smith C.H."/>
        </authorList>
    </citation>
    <scope>NUCLEOTIDE SEQUENCE</scope>
    <source>
        <strain evidence="1">CHS0354</strain>
        <tissue evidence="1">Mantle</tissue>
    </source>
</reference>
<accession>A0AAE0SXT8</accession>
<gene>
    <name evidence="1" type="ORF">CHS0354_037246</name>
</gene>
<dbReference type="AlphaFoldDB" id="A0AAE0SXT8"/>
<organism evidence="1 2">
    <name type="scientific">Potamilus streckersoni</name>
    <dbReference type="NCBI Taxonomy" id="2493646"/>
    <lineage>
        <taxon>Eukaryota</taxon>
        <taxon>Metazoa</taxon>
        <taxon>Spiralia</taxon>
        <taxon>Lophotrochozoa</taxon>
        <taxon>Mollusca</taxon>
        <taxon>Bivalvia</taxon>
        <taxon>Autobranchia</taxon>
        <taxon>Heteroconchia</taxon>
        <taxon>Palaeoheterodonta</taxon>
        <taxon>Unionida</taxon>
        <taxon>Unionoidea</taxon>
        <taxon>Unionidae</taxon>
        <taxon>Ambleminae</taxon>
        <taxon>Lampsilini</taxon>
        <taxon>Potamilus</taxon>
    </lineage>
</organism>
<proteinExistence type="predicted"/>
<name>A0AAE0SXT8_9BIVA</name>
<comment type="caution">
    <text evidence="1">The sequence shown here is derived from an EMBL/GenBank/DDBJ whole genome shotgun (WGS) entry which is preliminary data.</text>
</comment>